<sequence>MDIFTKIFYMNLTSFTDYSLRILIILGSNPKQKYKTKDLVEILDIKLNHATKIINKLSNLNYIESYKGRFGGVSISQATYNIKLSTIVKELEPMNIVECFDKDKATCPLIPNCKLKFILNQASNDFIARLSDYRFIDICNIVPSNQNND</sequence>
<keyword evidence="3" id="KW-1185">Reference proteome</keyword>
<dbReference type="EMBL" id="BTHG01000001">
    <property type="protein sequence ID" value="GMN88633.1"/>
    <property type="molecule type" value="Genomic_DNA"/>
</dbReference>
<dbReference type="InterPro" id="IPR036390">
    <property type="entry name" value="WH_DNA-bd_sf"/>
</dbReference>
<name>A0ABQ6PD19_9GAMM</name>
<gene>
    <name evidence="2" type="primary">nsrR</name>
    <name evidence="2" type="ORF">fsci_01190</name>
</gene>
<keyword evidence="1" id="KW-0238">DNA-binding</keyword>
<dbReference type="SUPFAM" id="SSF46785">
    <property type="entry name" value="Winged helix' DNA-binding domain"/>
    <property type="match status" value="1"/>
</dbReference>
<proteinExistence type="predicted"/>
<accession>A0ABQ6PD19</accession>
<dbReference type="Pfam" id="PF02082">
    <property type="entry name" value="Rrf2"/>
    <property type="match status" value="1"/>
</dbReference>
<dbReference type="PANTHER" id="PTHR33221:SF4">
    <property type="entry name" value="HTH-TYPE TRANSCRIPTIONAL REPRESSOR NSRR"/>
    <property type="match status" value="1"/>
</dbReference>
<organism evidence="2 3">
    <name type="scientific">Francisella sciaenopsi</name>
    <dbReference type="NCBI Taxonomy" id="3055034"/>
    <lineage>
        <taxon>Bacteria</taxon>
        <taxon>Pseudomonadati</taxon>
        <taxon>Pseudomonadota</taxon>
        <taxon>Gammaproteobacteria</taxon>
        <taxon>Thiotrichales</taxon>
        <taxon>Francisellaceae</taxon>
        <taxon>Francisella</taxon>
    </lineage>
</organism>
<evidence type="ECO:0000256" key="1">
    <source>
        <dbReference type="ARBA" id="ARBA00023125"/>
    </source>
</evidence>
<dbReference type="PANTHER" id="PTHR33221">
    <property type="entry name" value="WINGED HELIX-TURN-HELIX TRANSCRIPTIONAL REGULATOR, RRF2 FAMILY"/>
    <property type="match status" value="1"/>
</dbReference>
<dbReference type="Gene3D" id="1.10.10.10">
    <property type="entry name" value="Winged helix-like DNA-binding domain superfamily/Winged helix DNA-binding domain"/>
    <property type="match status" value="1"/>
</dbReference>
<evidence type="ECO:0000313" key="2">
    <source>
        <dbReference type="EMBL" id="GMN88633.1"/>
    </source>
</evidence>
<dbReference type="InterPro" id="IPR036388">
    <property type="entry name" value="WH-like_DNA-bd_sf"/>
</dbReference>
<dbReference type="Proteomes" id="UP001628164">
    <property type="component" value="Unassembled WGS sequence"/>
</dbReference>
<dbReference type="PROSITE" id="PS51197">
    <property type="entry name" value="HTH_RRF2_2"/>
    <property type="match status" value="1"/>
</dbReference>
<evidence type="ECO:0000313" key="3">
    <source>
        <dbReference type="Proteomes" id="UP001628164"/>
    </source>
</evidence>
<reference evidence="2 3" key="1">
    <citation type="journal article" date="2024" name="Dis. Aquat. Organ.">
        <title>Francisella sciaenopsi sp. nov. isolated from diseased red drum Sciaenops ocellatus in Florida, USA.</title>
        <authorList>
            <person name="Kawahara M."/>
            <person name="Cody T.T."/>
            <person name="Yanong R.P.E."/>
            <person name="Henderson E."/>
            <person name="Yazdi Z."/>
            <person name="Soto E."/>
        </authorList>
    </citation>
    <scope>NUCLEOTIDE SEQUENCE [LARGE SCALE GENOMIC DNA]</scope>
    <source>
        <strain evidence="2 3">R22-20-7</strain>
    </source>
</reference>
<protein>
    <submittedName>
        <fullName evidence="2">Nitric oxide-sensing transcriptional repressor NsrR</fullName>
    </submittedName>
</protein>
<comment type="caution">
    <text evidence="2">The sequence shown here is derived from an EMBL/GenBank/DDBJ whole genome shotgun (WGS) entry which is preliminary data.</text>
</comment>
<dbReference type="InterPro" id="IPR000944">
    <property type="entry name" value="Tscrpt_reg_Rrf2"/>
</dbReference>